<dbReference type="PRINTS" id="PR00143">
    <property type="entry name" value="CITRTSNTHASE"/>
</dbReference>
<dbReference type="GO" id="GO:0005829">
    <property type="term" value="C:cytosol"/>
    <property type="evidence" value="ECO:0000318"/>
    <property type="project" value="GO_Central"/>
</dbReference>
<evidence type="ECO:0000256" key="4">
    <source>
        <dbReference type="ARBA" id="ARBA00022679"/>
    </source>
</evidence>
<dbReference type="UniPathway" id="UPA00223">
    <property type="reaction ID" value="UER00717"/>
</dbReference>
<comment type="similarity">
    <text evidence="2 5 7">Belongs to the citrate synthase family.</text>
</comment>
<feature type="region of interest" description="Disordered" evidence="8">
    <location>
        <begin position="1"/>
        <end position="24"/>
    </location>
</feature>
<dbReference type="Gene3D" id="1.10.580.10">
    <property type="entry name" value="Citrate Synthase, domain 1"/>
    <property type="match status" value="1"/>
</dbReference>
<dbReference type="CDD" id="cd06114">
    <property type="entry name" value="EcCS_like"/>
    <property type="match status" value="1"/>
</dbReference>
<reference evidence="9 10" key="1">
    <citation type="journal article" date="2006" name="Nature">
        <title>Global trends of whole-genome duplications revealed by the ciliate Paramecium tetraurelia.</title>
        <authorList>
            <consortium name="Genoscope"/>
            <person name="Aury J.-M."/>
            <person name="Jaillon O."/>
            <person name="Duret L."/>
            <person name="Noel B."/>
            <person name="Jubin C."/>
            <person name="Porcel B.M."/>
            <person name="Segurens B."/>
            <person name="Daubin V."/>
            <person name="Anthouard V."/>
            <person name="Aiach N."/>
            <person name="Arnaiz O."/>
            <person name="Billaut A."/>
            <person name="Beisson J."/>
            <person name="Blanc I."/>
            <person name="Bouhouche K."/>
            <person name="Camara F."/>
            <person name="Duharcourt S."/>
            <person name="Guigo R."/>
            <person name="Gogendeau D."/>
            <person name="Katinka M."/>
            <person name="Keller A.-M."/>
            <person name="Kissmehl R."/>
            <person name="Klotz C."/>
            <person name="Koll F."/>
            <person name="Le Moue A."/>
            <person name="Lepere C."/>
            <person name="Malinsky S."/>
            <person name="Nowacki M."/>
            <person name="Nowak J.K."/>
            <person name="Plattner H."/>
            <person name="Poulain J."/>
            <person name="Ruiz F."/>
            <person name="Serrano V."/>
            <person name="Zagulski M."/>
            <person name="Dessen P."/>
            <person name="Betermier M."/>
            <person name="Weissenbach J."/>
            <person name="Scarpelli C."/>
            <person name="Schachter V."/>
            <person name="Sperling L."/>
            <person name="Meyer E."/>
            <person name="Cohen J."/>
            <person name="Wincker P."/>
        </authorList>
    </citation>
    <scope>NUCLEOTIDE SEQUENCE [LARGE SCALE GENOMIC DNA]</scope>
    <source>
        <strain evidence="9 10">Stock d4-2</strain>
    </source>
</reference>
<evidence type="ECO:0000256" key="1">
    <source>
        <dbReference type="ARBA" id="ARBA00004751"/>
    </source>
</evidence>
<dbReference type="SUPFAM" id="SSF48256">
    <property type="entry name" value="Citrate synthase"/>
    <property type="match status" value="1"/>
</dbReference>
<feature type="active site" evidence="6">
    <location>
        <position position="394"/>
    </location>
</feature>
<keyword evidence="10" id="KW-1185">Reference proteome</keyword>
<dbReference type="STRING" id="5888.A0BJR8"/>
<feature type="active site" evidence="6">
    <location>
        <position position="335"/>
    </location>
</feature>
<dbReference type="InParanoid" id="A0BJR8"/>
<dbReference type="GO" id="GO:0036440">
    <property type="term" value="F:citrate synthase activity"/>
    <property type="evidence" value="ECO:0000318"/>
    <property type="project" value="GO_Central"/>
</dbReference>
<dbReference type="PIRSF" id="PIRSF001369">
    <property type="entry name" value="Citrate_synth"/>
    <property type="match status" value="1"/>
</dbReference>
<dbReference type="InterPro" id="IPR024176">
    <property type="entry name" value="Citrate_synthase_bac-typ"/>
</dbReference>
<dbReference type="Gene3D" id="2.20.28.60">
    <property type="match status" value="1"/>
</dbReference>
<dbReference type="InterPro" id="IPR010953">
    <property type="entry name" value="Citrate_synthase_typ-I"/>
</dbReference>
<protein>
    <recommendedName>
        <fullName evidence="5 7">Citrate synthase</fullName>
    </recommendedName>
</protein>
<evidence type="ECO:0000313" key="10">
    <source>
        <dbReference type="Proteomes" id="UP000000600"/>
    </source>
</evidence>
<dbReference type="PROSITE" id="PS00480">
    <property type="entry name" value="CITRATE_SYNTHASE"/>
    <property type="match status" value="1"/>
</dbReference>
<dbReference type="GeneID" id="5011967"/>
<dbReference type="OMA" id="ICFRALG"/>
<dbReference type="PANTHER" id="PTHR42871">
    <property type="entry name" value="CITRATE SYNTHASE"/>
    <property type="match status" value="1"/>
</dbReference>
<dbReference type="InterPro" id="IPR016142">
    <property type="entry name" value="Citrate_synth-like_lrg_a-sub"/>
</dbReference>
<keyword evidence="4 5" id="KW-0808">Transferase</keyword>
<dbReference type="InterPro" id="IPR019810">
    <property type="entry name" value="Citrate_synthase_AS"/>
</dbReference>
<dbReference type="RefSeq" id="XP_001426183.1">
    <property type="nucleotide sequence ID" value="XM_001426146.1"/>
</dbReference>
<dbReference type="AlphaFoldDB" id="A0BJR8"/>
<dbReference type="NCBIfam" id="NF004126">
    <property type="entry name" value="PRK05614.1"/>
    <property type="match status" value="1"/>
</dbReference>
<dbReference type="eggNOG" id="KOG2617">
    <property type="taxonomic scope" value="Eukaryota"/>
</dbReference>
<dbReference type="Pfam" id="PF00285">
    <property type="entry name" value="Citrate_synt"/>
    <property type="match status" value="1"/>
</dbReference>
<evidence type="ECO:0000313" key="9">
    <source>
        <dbReference type="EMBL" id="CAK58785.1"/>
    </source>
</evidence>
<sequence length="482" mass="54802">MSQSPNKWHQETIESQKSKMEKTVPISPLPSDIATLTLPNGKTIQLPVYKGTKGPPMIDITQLQSKTGYFTLDPGFSSTGACISTMTYIDGDKGELLYRGYPIETLAKYSSYIEVCYLFIYGHLPSQKELSLFEETMVSEMMINEKLIEFYKGFATDSHPMAIMVGVVGALSAFMHKDFDVNDPRDREQIAIKLVAKMPTLAAYAYRTALGLPIIYPNKKYSFIENFLYMMFSTPMNDFNVDKVIVKALDTIFMLHADHEQNASTSTVRIAGSSLANPFACIAAGITALWGPYHGGANEAVLNMLKEIGNKENIPKYLQKAKSKDNCFRLMGFGHRVYKNYDPRAKVMQEMCYSVLEKTQRANDILESQLAILLEQAALKDDYFIQRKLYPNVDFYTGIVYEALSIPTSMFTVMFAVQRSIGWICQWMEMMSEKVQRISRPRQLYVGEDQREYIPIQDRKEEEKSRVCKLPMHSSLFGLVKV</sequence>
<comment type="pathway">
    <text evidence="1">Carbohydrate metabolism; tricarboxylic acid cycle; isocitrate from oxaloacetate: step 1/2.</text>
</comment>
<dbReference type="OrthoDB" id="435022at2759"/>
<dbReference type="Proteomes" id="UP000000600">
    <property type="component" value="Unassembled WGS sequence"/>
</dbReference>
<evidence type="ECO:0000256" key="5">
    <source>
        <dbReference type="PIRNR" id="PIRNR001369"/>
    </source>
</evidence>
<dbReference type="NCBIfam" id="TIGR01798">
    <property type="entry name" value="cit_synth_I"/>
    <property type="match status" value="1"/>
</dbReference>
<feature type="compositionally biased region" description="Basic and acidic residues" evidence="8">
    <location>
        <begin position="8"/>
        <end position="22"/>
    </location>
</feature>
<evidence type="ECO:0000256" key="2">
    <source>
        <dbReference type="ARBA" id="ARBA00010566"/>
    </source>
</evidence>
<accession>A0BJR8</accession>
<dbReference type="KEGG" id="ptm:GSPATT00029414001"/>
<dbReference type="InterPro" id="IPR016143">
    <property type="entry name" value="Citrate_synth-like_sm_a-sub"/>
</dbReference>
<dbReference type="InterPro" id="IPR036969">
    <property type="entry name" value="Citrate_synthase_sf"/>
</dbReference>
<proteinExistence type="inferred from homology"/>
<dbReference type="PANTHER" id="PTHR42871:SF1">
    <property type="entry name" value="CITRATE SYNTHASE"/>
    <property type="match status" value="1"/>
</dbReference>
<evidence type="ECO:0000256" key="8">
    <source>
        <dbReference type="SAM" id="MobiDB-lite"/>
    </source>
</evidence>
<name>A0BJR8_PARTE</name>
<dbReference type="EMBL" id="CT867998">
    <property type="protein sequence ID" value="CAK58785.1"/>
    <property type="molecule type" value="Genomic_DNA"/>
</dbReference>
<evidence type="ECO:0000256" key="3">
    <source>
        <dbReference type="ARBA" id="ARBA00022532"/>
    </source>
</evidence>
<dbReference type="InterPro" id="IPR002020">
    <property type="entry name" value="Citrate_synthase"/>
</dbReference>
<evidence type="ECO:0000256" key="7">
    <source>
        <dbReference type="RuleBase" id="RU000441"/>
    </source>
</evidence>
<evidence type="ECO:0000256" key="6">
    <source>
        <dbReference type="PIRSR" id="PIRSR001369-1"/>
    </source>
</evidence>
<keyword evidence="3" id="KW-0816">Tricarboxylic acid cycle</keyword>
<dbReference type="FunFam" id="1.10.230.10:FF:000002">
    <property type="entry name" value="Citrate synthase"/>
    <property type="match status" value="1"/>
</dbReference>
<dbReference type="GO" id="GO:0006099">
    <property type="term" value="P:tricarboxylic acid cycle"/>
    <property type="evidence" value="ECO:0000318"/>
    <property type="project" value="GO_Central"/>
</dbReference>
<gene>
    <name evidence="9" type="ORF">GSPATT00029414001</name>
</gene>
<dbReference type="Gene3D" id="1.10.230.10">
    <property type="entry name" value="Cytochrome P450-Terp, domain 2"/>
    <property type="match status" value="1"/>
</dbReference>
<dbReference type="HOGENOM" id="CLU_025068_0_0_1"/>
<organism evidence="9 10">
    <name type="scientific">Paramecium tetraurelia</name>
    <dbReference type="NCBI Taxonomy" id="5888"/>
    <lineage>
        <taxon>Eukaryota</taxon>
        <taxon>Sar</taxon>
        <taxon>Alveolata</taxon>
        <taxon>Ciliophora</taxon>
        <taxon>Intramacronucleata</taxon>
        <taxon>Oligohymenophorea</taxon>
        <taxon>Peniculida</taxon>
        <taxon>Parameciidae</taxon>
        <taxon>Paramecium</taxon>
    </lineage>
</organism>